<gene>
    <name evidence="2" type="ORF">Sfulv_15310</name>
</gene>
<protein>
    <submittedName>
        <fullName evidence="2">Uncharacterized protein</fullName>
    </submittedName>
</protein>
<dbReference type="Proteomes" id="UP000498980">
    <property type="component" value="Unassembled WGS sequence"/>
</dbReference>
<organism evidence="2 3">
    <name type="scientific">Streptomyces fulvorobeus</name>
    <dbReference type="NCBI Taxonomy" id="284028"/>
    <lineage>
        <taxon>Bacteria</taxon>
        <taxon>Bacillati</taxon>
        <taxon>Actinomycetota</taxon>
        <taxon>Actinomycetes</taxon>
        <taxon>Kitasatosporales</taxon>
        <taxon>Streptomycetaceae</taxon>
        <taxon>Streptomyces</taxon>
    </lineage>
</organism>
<dbReference type="EMBL" id="BLWC01000001">
    <property type="protein sequence ID" value="GFM96720.1"/>
    <property type="molecule type" value="Genomic_DNA"/>
</dbReference>
<evidence type="ECO:0000313" key="2">
    <source>
        <dbReference type="EMBL" id="GFM96720.1"/>
    </source>
</evidence>
<feature type="region of interest" description="Disordered" evidence="1">
    <location>
        <begin position="41"/>
        <end position="64"/>
    </location>
</feature>
<sequence>MSNHKDAEPYLRRAHSTQVTGFTWEFTGRSLTVRGNCPRCEGETDYQPPTDVQVGATKGPGPRLNPAVWARRRCTWCAGARTRIPTTPWGRAAAVSPGSRYAPRPAREHGGPVHDGPAGPCG</sequence>
<evidence type="ECO:0000313" key="3">
    <source>
        <dbReference type="Proteomes" id="UP000498980"/>
    </source>
</evidence>
<evidence type="ECO:0000256" key="1">
    <source>
        <dbReference type="SAM" id="MobiDB-lite"/>
    </source>
</evidence>
<comment type="caution">
    <text evidence="2">The sequence shown here is derived from an EMBL/GenBank/DDBJ whole genome shotgun (WGS) entry which is preliminary data.</text>
</comment>
<accession>A0A7J0C2I4</accession>
<name>A0A7J0C2I4_9ACTN</name>
<dbReference type="AlphaFoldDB" id="A0A7J0C2I4"/>
<proteinExistence type="predicted"/>
<keyword evidence="3" id="KW-1185">Reference proteome</keyword>
<feature type="region of interest" description="Disordered" evidence="1">
    <location>
        <begin position="88"/>
        <end position="122"/>
    </location>
</feature>
<reference evidence="2 3" key="1">
    <citation type="submission" date="2020-05" db="EMBL/GenBank/DDBJ databases">
        <title>Whole genome shotgun sequence of Streptomyces fulvorobeus NBRC 15897.</title>
        <authorList>
            <person name="Komaki H."/>
            <person name="Tamura T."/>
        </authorList>
    </citation>
    <scope>NUCLEOTIDE SEQUENCE [LARGE SCALE GENOMIC DNA]</scope>
    <source>
        <strain evidence="2 3">NBRC 15897</strain>
    </source>
</reference>